<reference evidence="3 4" key="1">
    <citation type="submission" date="2018-10" db="EMBL/GenBank/DDBJ databases">
        <authorList>
            <person name="Zhang X."/>
        </authorList>
    </citation>
    <scope>NUCLEOTIDE SEQUENCE [LARGE SCALE GENOMIC DNA]</scope>
    <source>
        <strain evidence="3 4">SK-G1</strain>
    </source>
</reference>
<feature type="transmembrane region" description="Helical" evidence="1">
    <location>
        <begin position="12"/>
        <end position="29"/>
    </location>
</feature>
<accession>A0A3G2R2M5</accession>
<evidence type="ECO:0000313" key="4">
    <source>
        <dbReference type="Proteomes" id="UP000280960"/>
    </source>
</evidence>
<dbReference type="Proteomes" id="UP000280960">
    <property type="component" value="Chromosome"/>
</dbReference>
<dbReference type="InterPro" id="IPR039564">
    <property type="entry name" value="Peptidase_C39-like"/>
</dbReference>
<evidence type="ECO:0000256" key="1">
    <source>
        <dbReference type="SAM" id="Phobius"/>
    </source>
</evidence>
<evidence type="ECO:0000259" key="2">
    <source>
        <dbReference type="Pfam" id="PF13529"/>
    </source>
</evidence>
<keyword evidence="4" id="KW-1185">Reference proteome</keyword>
<feature type="domain" description="Peptidase C39-like" evidence="2">
    <location>
        <begin position="211"/>
        <end position="345"/>
    </location>
</feature>
<dbReference type="AlphaFoldDB" id="A0A3G2R2M5"/>
<name>A0A3G2R2M5_9FIRM</name>
<dbReference type="Pfam" id="PF13529">
    <property type="entry name" value="Peptidase_C39_2"/>
    <property type="match status" value="1"/>
</dbReference>
<sequence length="375" mass="41659">MIKPGKTFHMPLIIIILIISIIILGKGFFKMDKNKTGIKQSSGRSFHMDTSVEDFGKGDLKGVRVSSHEDGALELEKQNGSYLKEGTYTSQTFDTAPFKYAVVSWNADTPGKTYIKIQAQVRSGDKWSSWFTIANWGTGIKSESEKKQEDDISRVMIDTIALNGEASGNGIRYRVALLGDGAVSPVVRMVSFVAYNNTDRIPGETHLEKDLDVPMISQMQQNPKIANVICSPTSVSMVMQYYSLDISAENAAEGVFDNGAKIYGNWPFNTAFAASRGFTAYVDRFESLDDIRKEIFEGRPVIASISFDKGELDNAPIEDTDGHLIVVRGFTTKNGADHVIVNDPAAPTHETVKREYRVDQFLKAWKGIVYIIRKQ</sequence>
<evidence type="ECO:0000313" key="3">
    <source>
        <dbReference type="EMBL" id="AYO29555.1"/>
    </source>
</evidence>
<organism evidence="3 4">
    <name type="scientific">Biomaibacter acetigenes</name>
    <dbReference type="NCBI Taxonomy" id="2316383"/>
    <lineage>
        <taxon>Bacteria</taxon>
        <taxon>Bacillati</taxon>
        <taxon>Bacillota</taxon>
        <taxon>Clostridia</taxon>
        <taxon>Thermosediminibacterales</taxon>
        <taxon>Tepidanaerobacteraceae</taxon>
        <taxon>Biomaibacter</taxon>
    </lineage>
</organism>
<dbReference type="Gene3D" id="3.90.70.10">
    <property type="entry name" value="Cysteine proteinases"/>
    <property type="match status" value="1"/>
</dbReference>
<gene>
    <name evidence="3" type="ORF">D2962_02075</name>
</gene>
<keyword evidence="1" id="KW-1133">Transmembrane helix</keyword>
<proteinExistence type="predicted"/>
<keyword evidence="1" id="KW-0812">Transmembrane</keyword>
<protein>
    <recommendedName>
        <fullName evidence="2">Peptidase C39-like domain-containing protein</fullName>
    </recommendedName>
</protein>
<dbReference type="EMBL" id="CP033169">
    <property type="protein sequence ID" value="AYO29555.1"/>
    <property type="molecule type" value="Genomic_DNA"/>
</dbReference>
<keyword evidence="1" id="KW-0472">Membrane</keyword>
<dbReference type="KEGG" id="bacg:D2962_02075"/>